<reference evidence="1" key="1">
    <citation type="submission" date="2020-01" db="EMBL/GenBank/DDBJ databases">
        <authorList>
            <person name="Mishra B."/>
        </authorList>
    </citation>
    <scope>NUCLEOTIDE SEQUENCE [LARGE SCALE GENOMIC DNA]</scope>
</reference>
<gene>
    <name evidence="1" type="ORF">MERR_LOCUS19230</name>
</gene>
<dbReference type="AlphaFoldDB" id="A0A6D2ISB2"/>
<sequence length="82" mass="8939">MSMAPPPPTVRAPLTILSCESTENHVPLDDSIEQRFPKVKVDWVGERVRVESVCDCNGGCRFTREEGVLGAVEVIAKLTSAL</sequence>
<comment type="caution">
    <text evidence="1">The sequence shown here is derived from an EMBL/GenBank/DDBJ whole genome shotgun (WGS) entry which is preliminary data.</text>
</comment>
<organism evidence="1 2">
    <name type="scientific">Microthlaspi erraticum</name>
    <dbReference type="NCBI Taxonomy" id="1685480"/>
    <lineage>
        <taxon>Eukaryota</taxon>
        <taxon>Viridiplantae</taxon>
        <taxon>Streptophyta</taxon>
        <taxon>Embryophyta</taxon>
        <taxon>Tracheophyta</taxon>
        <taxon>Spermatophyta</taxon>
        <taxon>Magnoliopsida</taxon>
        <taxon>eudicotyledons</taxon>
        <taxon>Gunneridae</taxon>
        <taxon>Pentapetalae</taxon>
        <taxon>rosids</taxon>
        <taxon>malvids</taxon>
        <taxon>Brassicales</taxon>
        <taxon>Brassicaceae</taxon>
        <taxon>Coluteocarpeae</taxon>
        <taxon>Microthlaspi</taxon>
    </lineage>
</organism>
<keyword evidence="2" id="KW-1185">Reference proteome</keyword>
<dbReference type="Proteomes" id="UP000467841">
    <property type="component" value="Unassembled WGS sequence"/>
</dbReference>
<dbReference type="EMBL" id="CACVBM020001115">
    <property type="protein sequence ID" value="CAA7031995.1"/>
    <property type="molecule type" value="Genomic_DNA"/>
</dbReference>
<evidence type="ECO:0000313" key="1">
    <source>
        <dbReference type="EMBL" id="CAA7031995.1"/>
    </source>
</evidence>
<proteinExistence type="predicted"/>
<protein>
    <submittedName>
        <fullName evidence="1">Uncharacterized protein</fullName>
    </submittedName>
</protein>
<name>A0A6D2ISB2_9BRAS</name>
<evidence type="ECO:0000313" key="2">
    <source>
        <dbReference type="Proteomes" id="UP000467841"/>
    </source>
</evidence>
<accession>A0A6D2ISB2</accession>